<accession>A0A1M6QQE8</accession>
<dbReference type="SUPFAM" id="SSF52540">
    <property type="entry name" value="P-loop containing nucleoside triphosphate hydrolases"/>
    <property type="match status" value="1"/>
</dbReference>
<proteinExistence type="predicted"/>
<feature type="transmembrane region" description="Helical" evidence="1">
    <location>
        <begin position="134"/>
        <end position="152"/>
    </location>
</feature>
<dbReference type="InterPro" id="IPR027417">
    <property type="entry name" value="P-loop_NTPase"/>
</dbReference>
<evidence type="ECO:0000259" key="2">
    <source>
        <dbReference type="Pfam" id="PF07693"/>
    </source>
</evidence>
<reference evidence="4" key="1">
    <citation type="submission" date="2016-11" db="EMBL/GenBank/DDBJ databases">
        <authorList>
            <person name="Varghese N."/>
            <person name="Submissions S."/>
        </authorList>
    </citation>
    <scope>NUCLEOTIDE SEQUENCE [LARGE SCALE GENOMIC DNA]</scope>
    <source>
        <strain evidence="4">DSM 16478</strain>
    </source>
</reference>
<name>A0A1M6QQE8_9FLAO</name>
<dbReference type="Pfam" id="PF07693">
    <property type="entry name" value="KAP_NTPase"/>
    <property type="match status" value="1"/>
</dbReference>
<dbReference type="OrthoDB" id="88903at2"/>
<evidence type="ECO:0000256" key="1">
    <source>
        <dbReference type="SAM" id="Phobius"/>
    </source>
</evidence>
<feature type="domain" description="KAP NTPase" evidence="2">
    <location>
        <begin position="25"/>
        <end position="395"/>
    </location>
</feature>
<keyword evidence="4" id="KW-1185">Reference proteome</keyword>
<keyword evidence="1" id="KW-0472">Membrane</keyword>
<dbReference type="STRING" id="228958.SAMN04488007_2434"/>
<gene>
    <name evidence="3" type="ORF">SAMN04488007_2434</name>
</gene>
<dbReference type="EMBL" id="FQZX01000002">
    <property type="protein sequence ID" value="SHK22481.1"/>
    <property type="molecule type" value="Genomic_DNA"/>
</dbReference>
<keyword evidence="1" id="KW-1133">Transmembrane helix</keyword>
<organism evidence="3 4">
    <name type="scientific">Maribacter aquivivus</name>
    <dbReference type="NCBI Taxonomy" id="228958"/>
    <lineage>
        <taxon>Bacteria</taxon>
        <taxon>Pseudomonadati</taxon>
        <taxon>Bacteroidota</taxon>
        <taxon>Flavobacteriia</taxon>
        <taxon>Flavobacteriales</taxon>
        <taxon>Flavobacteriaceae</taxon>
        <taxon>Maribacter</taxon>
    </lineage>
</organism>
<protein>
    <submittedName>
        <fullName evidence="3">KAP family P-loop domain-containing protein</fullName>
    </submittedName>
</protein>
<keyword evidence="1" id="KW-0812">Transmembrane</keyword>
<dbReference type="Proteomes" id="UP000184314">
    <property type="component" value="Unassembled WGS sequence"/>
</dbReference>
<evidence type="ECO:0000313" key="3">
    <source>
        <dbReference type="EMBL" id="SHK22481.1"/>
    </source>
</evidence>
<feature type="transmembrane region" description="Helical" evidence="1">
    <location>
        <begin position="172"/>
        <end position="190"/>
    </location>
</feature>
<dbReference type="RefSeq" id="WP_073244498.1">
    <property type="nucleotide sequence ID" value="NZ_FQZX01000002.1"/>
</dbReference>
<sequence>MNKNYPIFLSRIAKGEDKIEGGSQNNLAEVISEIIKEDKLEKKVIGLEGDWGSGKSNLIRIIQSRLGENYHTFIFDAWGSQEDLTRKSFLEQLINELFIEEFLTEKEKWKDLKNRLLSNTSTTHTQKFPQIKSYWLVISLSLLLYAFLSSTYEHIIKNFDFVESVFFGYFKPLIWIYLIPVGFFIWGLKLSKKEYLKERENNSKKDIIDQDSRWVTIGKLFYWYNGKEINSEEVKNIIEDEPSVKQFREYFKNIEDEIKGKGKLILVFDNLDRLDNDKIKSLWSSIHTFFAEDNNSFNSWVIVPYDKAKLQEHLENGLHGFIGKTFSLNFRITPPVVTQWEQFLNQMLDDAFGKELLNQEEIEYVTKLFDILASNKTIKPRQIINYTNDLVSMYKLWRKDIEDNSIKFRYIALFTLVKDSIINTPNESILNRDYLKGAAVFFKDDEDLDTSMSMLTFGVKKDLADEVLLDRQLKIALREGNEEIIKSSLKHRAFQKYFFQANSAIQLSEKLKGLVKIYKVVNEIFSANMMNTFWEDFGKEIKLFESEFEVLNDNHKAILKNTEKGTGKSILLKLIKGLKKDFDSLTNQEKYLTQIILIEEFINEENIDIDFFSLITKINFSAEPYMKFVNKVKSNYKKYKILCSQKELTEWFFGENEELDINKIFSNLTELETVKDEYEMDSIIIDISAKIKTISHNDKENLIQYVKILKVLAERPVKLKLSIQFYDQLTSAKLDSDEIYEDAYCIGISDFQVSHANSSNFQSSLRSLTEEQLEKISSKIESYMSYQELLELLTTNTSAIGFLKLKNVAHKVTINDYGESSLNIMWALKKFDNIATKVFDDDKEKVKSFVEKLSSWHMLYNGEVESISEGFFKHFNLGELKLVELIIKNTLKHYKGLSKEQIMESFKTKNKDFKILNALIDNDLIDKFSNAFYSAYDDYMKEIASEKEAVPEVGIWDTLIDKLHGNKLKSTFTNIRDIFINERGELKEGELYFFKKGLINYANLSTNPERSTLKIIIPLIESDSNFEIFLDNKDSLIPIIQSSKQHSETAIGELQLRYNSKNYLDDERMKDLATTLSLKKEDISKDDDAKLEEGK</sequence>
<dbReference type="AlphaFoldDB" id="A0A1M6QQE8"/>
<evidence type="ECO:0000313" key="4">
    <source>
        <dbReference type="Proteomes" id="UP000184314"/>
    </source>
</evidence>
<dbReference type="InterPro" id="IPR011646">
    <property type="entry name" value="KAP_P-loop"/>
</dbReference>